<evidence type="ECO:0000313" key="2">
    <source>
        <dbReference type="EMBL" id="RXH75828.1"/>
    </source>
</evidence>
<reference evidence="2 3" key="1">
    <citation type="submission" date="2018-10" db="EMBL/GenBank/DDBJ databases">
        <title>A high-quality apple genome assembly.</title>
        <authorList>
            <person name="Hu J."/>
        </authorList>
    </citation>
    <scope>NUCLEOTIDE SEQUENCE [LARGE SCALE GENOMIC DNA]</scope>
    <source>
        <strain evidence="3">cv. HFTH1</strain>
        <tissue evidence="2">Young leaf</tissue>
    </source>
</reference>
<dbReference type="Proteomes" id="UP000290289">
    <property type="component" value="Chromosome 15"/>
</dbReference>
<name>A0A498HW45_MALDO</name>
<protein>
    <submittedName>
        <fullName evidence="2">Uncharacterized protein</fullName>
    </submittedName>
</protein>
<keyword evidence="3" id="KW-1185">Reference proteome</keyword>
<gene>
    <name evidence="2" type="ORF">DVH24_042615</name>
</gene>
<feature type="region of interest" description="Disordered" evidence="1">
    <location>
        <begin position="50"/>
        <end position="94"/>
    </location>
</feature>
<evidence type="ECO:0000256" key="1">
    <source>
        <dbReference type="SAM" id="MobiDB-lite"/>
    </source>
</evidence>
<sequence>MRQLTSLVKRGGCPSEGVHVYVYIRKVNKMCFKRQRSLTIAEQKAIEKMMKERREKKEKEDAARRNKVRQMREAREKEVRDKKNAQHQLYMKGEEKKNIEREIAALRRKVTT</sequence>
<comment type="caution">
    <text evidence="2">The sequence shown here is derived from an EMBL/GenBank/DDBJ whole genome shotgun (WGS) entry which is preliminary data.</text>
</comment>
<feature type="compositionally biased region" description="Basic and acidic residues" evidence="1">
    <location>
        <begin position="50"/>
        <end position="84"/>
    </location>
</feature>
<organism evidence="2 3">
    <name type="scientific">Malus domestica</name>
    <name type="common">Apple</name>
    <name type="synonym">Pyrus malus</name>
    <dbReference type="NCBI Taxonomy" id="3750"/>
    <lineage>
        <taxon>Eukaryota</taxon>
        <taxon>Viridiplantae</taxon>
        <taxon>Streptophyta</taxon>
        <taxon>Embryophyta</taxon>
        <taxon>Tracheophyta</taxon>
        <taxon>Spermatophyta</taxon>
        <taxon>Magnoliopsida</taxon>
        <taxon>eudicotyledons</taxon>
        <taxon>Gunneridae</taxon>
        <taxon>Pentapetalae</taxon>
        <taxon>rosids</taxon>
        <taxon>fabids</taxon>
        <taxon>Rosales</taxon>
        <taxon>Rosaceae</taxon>
        <taxon>Amygdaloideae</taxon>
        <taxon>Maleae</taxon>
        <taxon>Malus</taxon>
    </lineage>
</organism>
<evidence type="ECO:0000313" key="3">
    <source>
        <dbReference type="Proteomes" id="UP000290289"/>
    </source>
</evidence>
<proteinExistence type="predicted"/>
<dbReference type="AlphaFoldDB" id="A0A498HW45"/>
<accession>A0A498HW45</accession>
<dbReference type="EMBL" id="RDQH01000341">
    <property type="protein sequence ID" value="RXH75828.1"/>
    <property type="molecule type" value="Genomic_DNA"/>
</dbReference>